<evidence type="ECO:0000313" key="2">
    <source>
        <dbReference type="EMBL" id="QIL49567.1"/>
    </source>
</evidence>
<feature type="transmembrane region" description="Helical" evidence="1">
    <location>
        <begin position="12"/>
        <end position="40"/>
    </location>
</feature>
<organism evidence="2 3">
    <name type="scientific">Vagococcus hydrophili</name>
    <dbReference type="NCBI Taxonomy" id="2714947"/>
    <lineage>
        <taxon>Bacteria</taxon>
        <taxon>Bacillati</taxon>
        <taxon>Bacillota</taxon>
        <taxon>Bacilli</taxon>
        <taxon>Lactobacillales</taxon>
        <taxon>Enterococcaceae</taxon>
        <taxon>Vagococcus</taxon>
    </lineage>
</organism>
<keyword evidence="1" id="KW-0472">Membrane</keyword>
<dbReference type="RefSeq" id="WP_166035852.1">
    <property type="nucleotide sequence ID" value="NZ_CP049887.1"/>
</dbReference>
<dbReference type="Proteomes" id="UP000501747">
    <property type="component" value="Chromosome"/>
</dbReference>
<keyword evidence="1" id="KW-1133">Transmembrane helix</keyword>
<evidence type="ECO:0000256" key="1">
    <source>
        <dbReference type="SAM" id="Phobius"/>
    </source>
</evidence>
<accession>A0A6G8AX25</accession>
<keyword evidence="3" id="KW-1185">Reference proteome</keyword>
<dbReference type="KEGG" id="vhy:G7082_14180"/>
<feature type="transmembrane region" description="Helical" evidence="1">
    <location>
        <begin position="46"/>
        <end position="66"/>
    </location>
</feature>
<feature type="transmembrane region" description="Helical" evidence="1">
    <location>
        <begin position="86"/>
        <end position="106"/>
    </location>
</feature>
<dbReference type="EMBL" id="CP049887">
    <property type="protein sequence ID" value="QIL49567.1"/>
    <property type="molecule type" value="Genomic_DNA"/>
</dbReference>
<proteinExistence type="predicted"/>
<name>A0A6G8AX25_9ENTE</name>
<sequence length="146" mass="16134">MNKKAKLNKYISAVIILVLLYLSNLIVGGLLVKILVIGIADLFGEMMVPMILLPGILSSALIYVVCFKTSLIKQMAIPTKKLRTYLMIQGTIMLFIEPVALFIALISTGNTGSGMKEMVVAFSYVWFPVNIIVWVFFVLSLISGEE</sequence>
<dbReference type="AlphaFoldDB" id="A0A6G8AX25"/>
<gene>
    <name evidence="2" type="ORF">G7082_14180</name>
</gene>
<keyword evidence="1" id="KW-0812">Transmembrane</keyword>
<feature type="transmembrane region" description="Helical" evidence="1">
    <location>
        <begin position="118"/>
        <end position="142"/>
    </location>
</feature>
<protein>
    <submittedName>
        <fullName evidence="2">Uncharacterized protein</fullName>
    </submittedName>
</protein>
<reference evidence="2 3" key="1">
    <citation type="submission" date="2020-03" db="EMBL/GenBank/DDBJ databases">
        <title>Vagococcus sp. nov., isolated from beetles.</title>
        <authorList>
            <person name="Hyun D.-W."/>
            <person name="Bae J.-W."/>
        </authorList>
    </citation>
    <scope>NUCLEOTIDE SEQUENCE [LARGE SCALE GENOMIC DNA]</scope>
    <source>
        <strain evidence="2 3">HDW17B</strain>
    </source>
</reference>
<evidence type="ECO:0000313" key="3">
    <source>
        <dbReference type="Proteomes" id="UP000501747"/>
    </source>
</evidence>